<dbReference type="AlphaFoldDB" id="A0A2G8SNE8"/>
<feature type="region of interest" description="Disordered" evidence="1">
    <location>
        <begin position="184"/>
        <end position="208"/>
    </location>
</feature>
<organism evidence="2 3">
    <name type="scientific">Ganoderma sinense ZZ0214-1</name>
    <dbReference type="NCBI Taxonomy" id="1077348"/>
    <lineage>
        <taxon>Eukaryota</taxon>
        <taxon>Fungi</taxon>
        <taxon>Dikarya</taxon>
        <taxon>Basidiomycota</taxon>
        <taxon>Agaricomycotina</taxon>
        <taxon>Agaricomycetes</taxon>
        <taxon>Polyporales</taxon>
        <taxon>Polyporaceae</taxon>
        <taxon>Ganoderma</taxon>
    </lineage>
</organism>
<dbReference type="EMBL" id="AYKW01000003">
    <property type="protein sequence ID" value="PIL35280.1"/>
    <property type="molecule type" value="Genomic_DNA"/>
</dbReference>
<reference evidence="2 3" key="1">
    <citation type="journal article" date="2015" name="Sci. Rep.">
        <title>Chromosome-level genome map provides insights into diverse defense mechanisms in the medicinal fungus Ganoderma sinense.</title>
        <authorList>
            <person name="Zhu Y."/>
            <person name="Xu J."/>
            <person name="Sun C."/>
            <person name="Zhou S."/>
            <person name="Xu H."/>
            <person name="Nelson D.R."/>
            <person name="Qian J."/>
            <person name="Song J."/>
            <person name="Luo H."/>
            <person name="Xiang L."/>
            <person name="Li Y."/>
            <person name="Xu Z."/>
            <person name="Ji A."/>
            <person name="Wang L."/>
            <person name="Lu S."/>
            <person name="Hayward A."/>
            <person name="Sun W."/>
            <person name="Li X."/>
            <person name="Schwartz D.C."/>
            <person name="Wang Y."/>
            <person name="Chen S."/>
        </authorList>
    </citation>
    <scope>NUCLEOTIDE SEQUENCE [LARGE SCALE GENOMIC DNA]</scope>
    <source>
        <strain evidence="2 3">ZZ0214-1</strain>
    </source>
</reference>
<protein>
    <submittedName>
        <fullName evidence="2">Uncharacterized protein</fullName>
    </submittedName>
</protein>
<keyword evidence="3" id="KW-1185">Reference proteome</keyword>
<dbReference type="Proteomes" id="UP000230002">
    <property type="component" value="Unassembled WGS sequence"/>
</dbReference>
<evidence type="ECO:0000313" key="3">
    <source>
        <dbReference type="Proteomes" id="UP000230002"/>
    </source>
</evidence>
<accession>A0A2G8SNE8</accession>
<feature type="compositionally biased region" description="Acidic residues" evidence="1">
    <location>
        <begin position="187"/>
        <end position="204"/>
    </location>
</feature>
<proteinExistence type="predicted"/>
<gene>
    <name evidence="2" type="ORF">GSI_02005</name>
</gene>
<evidence type="ECO:0000256" key="1">
    <source>
        <dbReference type="SAM" id="MobiDB-lite"/>
    </source>
</evidence>
<sequence>MLARPDDGVWVADRLGPVSLLQVSRSLELESDDSPPFLQLLRLASPVGLYFGLCLCDSEWELQSLFWKDFLAAAPTLRSLELKLDSDIPWSGQDYEQMLRQLLDALGNIPLLVLKILVPPTSVPRRIKFPGRRTNVAAYKQELAEAKMREKERVQAVAEWPQPFANAIPSLRYFSLTDMAPNPTLVDDADASETSDEADTDDAENSATPEHWKWDALRETGLMERMWWKIVEEGGRRVMVEILADEGERVKREVELQDDEEMLRIEGEFVLYLMLCTGY</sequence>
<evidence type="ECO:0000313" key="2">
    <source>
        <dbReference type="EMBL" id="PIL35280.1"/>
    </source>
</evidence>
<name>A0A2G8SNE8_9APHY</name>
<comment type="caution">
    <text evidence="2">The sequence shown here is derived from an EMBL/GenBank/DDBJ whole genome shotgun (WGS) entry which is preliminary data.</text>
</comment>